<evidence type="ECO:0000256" key="4">
    <source>
        <dbReference type="SAM" id="MobiDB-lite"/>
    </source>
</evidence>
<sequence>MENYQRRPKATKSKFENDDDSAAVSGATAGSKTNPQPHNRPQQYEKHGVMVISPHGKIRTYVTRALEILTEVDVPETKDDANTSRSSTSGAKDSGDIKAKSILSVKAESATSTSKPESTPSSASSISNTTSSPCKSSTRGVLTIKAQGRSITKAVTVAEILKRRMEGSLHQFTEIGQITEKEIWDPNPDKPNLDPLTVSRHRPTIRIRLSKHLDAQAASGSGATVVAGSGLTGIDPSLPGALIPRDEYADEEEDADDDSEGESWPGAILDRDAAARRFVGYQAPTGNDIYL</sequence>
<dbReference type="InterPro" id="IPR002775">
    <property type="entry name" value="DNA/RNA-bd_Alba-like"/>
</dbReference>
<keyword evidence="3" id="KW-0539">Nucleus</keyword>
<comment type="similarity">
    <text evidence="2">Belongs to the histone-like Alba family.</text>
</comment>
<evidence type="ECO:0000256" key="1">
    <source>
        <dbReference type="ARBA" id="ARBA00004123"/>
    </source>
</evidence>
<proteinExistence type="inferred from homology"/>
<feature type="domain" description="DNA/RNA-binding protein Alba-like" evidence="5">
    <location>
        <begin position="140"/>
        <end position="177"/>
    </location>
</feature>
<evidence type="ECO:0000256" key="3">
    <source>
        <dbReference type="ARBA" id="ARBA00023242"/>
    </source>
</evidence>
<dbReference type="GO" id="GO:0005634">
    <property type="term" value="C:nucleus"/>
    <property type="evidence" value="ECO:0007669"/>
    <property type="project" value="UniProtKB-SubCell"/>
</dbReference>
<comment type="subcellular location">
    <subcellularLocation>
        <location evidence="1">Nucleus</location>
    </subcellularLocation>
</comment>
<feature type="compositionally biased region" description="Low complexity" evidence="4">
    <location>
        <begin position="107"/>
        <end position="138"/>
    </location>
</feature>
<dbReference type="PANTHER" id="PTHR13516">
    <property type="entry name" value="RIBONUCLEASE P SUBUNIT P25"/>
    <property type="match status" value="1"/>
</dbReference>
<evidence type="ECO:0000313" key="7">
    <source>
        <dbReference type="Proteomes" id="UP000738325"/>
    </source>
</evidence>
<dbReference type="Proteomes" id="UP000738325">
    <property type="component" value="Unassembled WGS sequence"/>
</dbReference>
<dbReference type="SUPFAM" id="SSF82704">
    <property type="entry name" value="AlbA-like"/>
    <property type="match status" value="1"/>
</dbReference>
<dbReference type="InterPro" id="IPR051958">
    <property type="entry name" value="Alba-like_NAB"/>
</dbReference>
<feature type="compositionally biased region" description="Basic residues" evidence="4">
    <location>
        <begin position="1"/>
        <end position="12"/>
    </location>
</feature>
<organism evidence="6 7">
    <name type="scientific">Dissophora globulifera</name>
    <dbReference type="NCBI Taxonomy" id="979702"/>
    <lineage>
        <taxon>Eukaryota</taxon>
        <taxon>Fungi</taxon>
        <taxon>Fungi incertae sedis</taxon>
        <taxon>Mucoromycota</taxon>
        <taxon>Mortierellomycotina</taxon>
        <taxon>Mortierellomycetes</taxon>
        <taxon>Mortierellales</taxon>
        <taxon>Mortierellaceae</taxon>
        <taxon>Dissophora</taxon>
    </lineage>
</organism>
<accession>A0A9P6RIT9</accession>
<feature type="region of interest" description="Disordered" evidence="4">
    <location>
        <begin position="73"/>
        <end position="141"/>
    </location>
</feature>
<protein>
    <recommendedName>
        <fullName evidence="5">DNA/RNA-binding protein Alba-like domain-containing protein</fullName>
    </recommendedName>
</protein>
<name>A0A9P6RIT9_9FUNG</name>
<feature type="compositionally biased region" description="Polar residues" evidence="4">
    <location>
        <begin position="28"/>
        <end position="42"/>
    </location>
</feature>
<gene>
    <name evidence="6" type="ORF">BGZ99_004118</name>
</gene>
<dbReference type="Gene3D" id="3.30.110.20">
    <property type="entry name" value="Alba-like domain"/>
    <property type="match status" value="1"/>
</dbReference>
<keyword evidence="7" id="KW-1185">Reference proteome</keyword>
<dbReference type="OrthoDB" id="424402at2759"/>
<dbReference type="InterPro" id="IPR036882">
    <property type="entry name" value="Alba-like_dom_sf"/>
</dbReference>
<dbReference type="PANTHER" id="PTHR13516:SF4">
    <property type="entry name" value="FI09323P"/>
    <property type="match status" value="1"/>
</dbReference>
<dbReference type="GO" id="GO:0003723">
    <property type="term" value="F:RNA binding"/>
    <property type="evidence" value="ECO:0007669"/>
    <property type="project" value="TreeGrafter"/>
</dbReference>
<dbReference type="Pfam" id="PF01918">
    <property type="entry name" value="Alba"/>
    <property type="match status" value="1"/>
</dbReference>
<reference evidence="6" key="1">
    <citation type="journal article" date="2020" name="Fungal Divers.">
        <title>Resolving the Mortierellaceae phylogeny through synthesis of multi-gene phylogenetics and phylogenomics.</title>
        <authorList>
            <person name="Vandepol N."/>
            <person name="Liber J."/>
            <person name="Desiro A."/>
            <person name="Na H."/>
            <person name="Kennedy M."/>
            <person name="Barry K."/>
            <person name="Grigoriev I.V."/>
            <person name="Miller A.N."/>
            <person name="O'Donnell K."/>
            <person name="Stajich J.E."/>
            <person name="Bonito G."/>
        </authorList>
    </citation>
    <scope>NUCLEOTIDE SEQUENCE</scope>
    <source>
        <strain evidence="6">REB-010B</strain>
    </source>
</reference>
<evidence type="ECO:0000313" key="6">
    <source>
        <dbReference type="EMBL" id="KAG0321100.1"/>
    </source>
</evidence>
<evidence type="ECO:0000256" key="2">
    <source>
        <dbReference type="ARBA" id="ARBA00008018"/>
    </source>
</evidence>
<evidence type="ECO:0000259" key="5">
    <source>
        <dbReference type="Pfam" id="PF01918"/>
    </source>
</evidence>
<feature type="region of interest" description="Disordered" evidence="4">
    <location>
        <begin position="1"/>
        <end position="56"/>
    </location>
</feature>
<comment type="caution">
    <text evidence="6">The sequence shown here is derived from an EMBL/GenBank/DDBJ whole genome shotgun (WGS) entry which is preliminary data.</text>
</comment>
<dbReference type="EMBL" id="JAAAIP010000256">
    <property type="protein sequence ID" value="KAG0321100.1"/>
    <property type="molecule type" value="Genomic_DNA"/>
</dbReference>
<dbReference type="AlphaFoldDB" id="A0A9P6RIT9"/>